<organism evidence="2 3">
    <name type="scientific">Pseudogracilibacillus auburnensis</name>
    <dbReference type="NCBI Taxonomy" id="1494959"/>
    <lineage>
        <taxon>Bacteria</taxon>
        <taxon>Bacillati</taxon>
        <taxon>Bacillota</taxon>
        <taxon>Bacilli</taxon>
        <taxon>Bacillales</taxon>
        <taxon>Bacillaceae</taxon>
        <taxon>Pseudogracilibacillus</taxon>
    </lineage>
</organism>
<dbReference type="InterPro" id="IPR000182">
    <property type="entry name" value="GNAT_dom"/>
</dbReference>
<keyword evidence="3" id="KW-1185">Reference proteome</keyword>
<accession>A0A2V3VJN0</accession>
<dbReference type="RefSeq" id="WP_110397362.1">
    <property type="nucleotide sequence ID" value="NZ_JBHUHB010000001.1"/>
</dbReference>
<dbReference type="Gene3D" id="3.40.630.30">
    <property type="match status" value="1"/>
</dbReference>
<dbReference type="GO" id="GO:0005840">
    <property type="term" value="C:ribosome"/>
    <property type="evidence" value="ECO:0007669"/>
    <property type="project" value="UniProtKB-KW"/>
</dbReference>
<evidence type="ECO:0000313" key="2">
    <source>
        <dbReference type="EMBL" id="PXW81414.1"/>
    </source>
</evidence>
<dbReference type="EMBL" id="QJJQ01000022">
    <property type="protein sequence ID" value="PXW81414.1"/>
    <property type="molecule type" value="Genomic_DNA"/>
</dbReference>
<dbReference type="CDD" id="cd04301">
    <property type="entry name" value="NAT_SF"/>
    <property type="match status" value="1"/>
</dbReference>
<keyword evidence="2" id="KW-0689">Ribosomal protein</keyword>
<dbReference type="PROSITE" id="PS51186">
    <property type="entry name" value="GNAT"/>
    <property type="match status" value="1"/>
</dbReference>
<comment type="caution">
    <text evidence="2">The sequence shown here is derived from an EMBL/GenBank/DDBJ whole genome shotgun (WGS) entry which is preliminary data.</text>
</comment>
<dbReference type="SUPFAM" id="SSF55729">
    <property type="entry name" value="Acyl-CoA N-acyltransferases (Nat)"/>
    <property type="match status" value="1"/>
</dbReference>
<evidence type="ECO:0000313" key="3">
    <source>
        <dbReference type="Proteomes" id="UP000247978"/>
    </source>
</evidence>
<dbReference type="PANTHER" id="PTHR43451:SF1">
    <property type="entry name" value="ACETYLTRANSFERASE"/>
    <property type="match status" value="1"/>
</dbReference>
<dbReference type="PANTHER" id="PTHR43451">
    <property type="entry name" value="ACETYLTRANSFERASE (GNAT) FAMILY PROTEIN"/>
    <property type="match status" value="1"/>
</dbReference>
<dbReference type="InterPro" id="IPR052564">
    <property type="entry name" value="N-acetyltrans/Recomb-assoc"/>
</dbReference>
<feature type="domain" description="N-acetyltransferase" evidence="1">
    <location>
        <begin position="1"/>
        <end position="154"/>
    </location>
</feature>
<dbReference type="OrthoDB" id="2594246at2"/>
<dbReference type="Proteomes" id="UP000247978">
    <property type="component" value="Unassembled WGS sequence"/>
</dbReference>
<evidence type="ECO:0000259" key="1">
    <source>
        <dbReference type="PROSITE" id="PS51186"/>
    </source>
</evidence>
<name>A0A2V3VJN0_9BACI</name>
<keyword evidence="2" id="KW-0687">Ribonucleoprotein</keyword>
<dbReference type="GO" id="GO:0016747">
    <property type="term" value="F:acyltransferase activity, transferring groups other than amino-acyl groups"/>
    <property type="evidence" value="ECO:0007669"/>
    <property type="project" value="InterPro"/>
</dbReference>
<protein>
    <submittedName>
        <fullName evidence="2">Ribosomal protein S18 acetylase RimI-like enzyme</fullName>
    </submittedName>
</protein>
<sequence>MEIKVAHEHDASIIHQIMMKAFMRYKDDAYPSSALEERIESIREAMLNGEQALISYVDEKTVGMVRFRQTVKEIYFYRLAVIPTEQGKGYAKKILAYLENYARKNGVKIICCDVRKSEKSNMNLYRSIGFEVSGESYVEKENGKLQIVSMRKHL</sequence>
<dbReference type="InterPro" id="IPR016181">
    <property type="entry name" value="Acyl_CoA_acyltransferase"/>
</dbReference>
<gene>
    <name evidence="2" type="ORF">DFR56_12224</name>
</gene>
<proteinExistence type="predicted"/>
<reference evidence="2 3" key="1">
    <citation type="submission" date="2018-05" db="EMBL/GenBank/DDBJ databases">
        <title>Genomic Encyclopedia of Type Strains, Phase IV (KMG-IV): sequencing the most valuable type-strain genomes for metagenomic binning, comparative biology and taxonomic classification.</title>
        <authorList>
            <person name="Goeker M."/>
        </authorList>
    </citation>
    <scope>NUCLEOTIDE SEQUENCE [LARGE SCALE GENOMIC DNA]</scope>
    <source>
        <strain evidence="2 3">DSM 28556</strain>
    </source>
</reference>
<dbReference type="Pfam" id="PF00583">
    <property type="entry name" value="Acetyltransf_1"/>
    <property type="match status" value="1"/>
</dbReference>
<dbReference type="AlphaFoldDB" id="A0A2V3VJN0"/>